<accession>A0A327XLW3</accession>
<dbReference type="RefSeq" id="WP_009506391.1">
    <property type="nucleotide sequence ID" value="NZ_LIGK01000017.1"/>
</dbReference>
<keyword evidence="2" id="KW-1185">Reference proteome</keyword>
<dbReference type="EMBL" id="QLMG01000074">
    <property type="protein sequence ID" value="RAK09017.1"/>
    <property type="molecule type" value="Genomic_DNA"/>
</dbReference>
<dbReference type="Proteomes" id="UP000249165">
    <property type="component" value="Unassembled WGS sequence"/>
</dbReference>
<dbReference type="InterPro" id="IPR008715">
    <property type="entry name" value="SAM-MeTfrase_NodS-like"/>
</dbReference>
<gene>
    <name evidence="1" type="ORF">ATI53_10744</name>
</gene>
<protein>
    <submittedName>
        <fullName evidence="1">Nodulation protein S (NodS)</fullName>
    </submittedName>
</protein>
<evidence type="ECO:0000313" key="2">
    <source>
        <dbReference type="Proteomes" id="UP000249165"/>
    </source>
</evidence>
<dbReference type="SUPFAM" id="SSF53335">
    <property type="entry name" value="S-adenosyl-L-methionine-dependent methyltransferases"/>
    <property type="match status" value="1"/>
</dbReference>
<dbReference type="AlphaFoldDB" id="A0A327XLW3"/>
<dbReference type="Pfam" id="PF05401">
    <property type="entry name" value="NodS"/>
    <property type="match status" value="1"/>
</dbReference>
<dbReference type="GO" id="GO:0009312">
    <property type="term" value="P:oligosaccharide biosynthetic process"/>
    <property type="evidence" value="ECO:0007669"/>
    <property type="project" value="InterPro"/>
</dbReference>
<organism evidence="1 2">
    <name type="scientific">Salipiger aestuarii</name>
    <dbReference type="NCBI Taxonomy" id="568098"/>
    <lineage>
        <taxon>Bacteria</taxon>
        <taxon>Pseudomonadati</taxon>
        <taxon>Pseudomonadota</taxon>
        <taxon>Alphaproteobacteria</taxon>
        <taxon>Rhodobacterales</taxon>
        <taxon>Roseobacteraceae</taxon>
        <taxon>Salipiger</taxon>
    </lineage>
</organism>
<proteinExistence type="predicted"/>
<dbReference type="Gene3D" id="3.40.50.150">
    <property type="entry name" value="Vaccinia Virus protein VP39"/>
    <property type="match status" value="1"/>
</dbReference>
<sequence length="185" mass="20640">MTAVDSTRLGAIYARGDDPWRFRSSPYEQEKFRATRAALSRQRYGSALELGCGNGELARHLAPLCAQYTGVDAVEIALQAARRAVPRGRFEQVFLPADLPDGRYDLIILSEILYFLDRDGIRSIATQIDRRWPRACLLCVTWLGPSGNALQGAEALALFRAASMRELHCVKTGVPYRIDRTDVLP</sequence>
<dbReference type="CDD" id="cd02440">
    <property type="entry name" value="AdoMet_MTases"/>
    <property type="match status" value="1"/>
</dbReference>
<comment type="caution">
    <text evidence="1">The sequence shown here is derived from an EMBL/GenBank/DDBJ whole genome shotgun (WGS) entry which is preliminary data.</text>
</comment>
<reference evidence="1 2" key="1">
    <citation type="submission" date="2018-06" db="EMBL/GenBank/DDBJ databases">
        <title>Genomic Encyclopedia of Archaeal and Bacterial Type Strains, Phase II (KMG-II): from individual species to whole genera.</title>
        <authorList>
            <person name="Goeker M."/>
        </authorList>
    </citation>
    <scope>NUCLEOTIDE SEQUENCE [LARGE SCALE GENOMIC DNA]</scope>
    <source>
        <strain evidence="1 2">DSM 22011</strain>
    </source>
</reference>
<dbReference type="InterPro" id="IPR029063">
    <property type="entry name" value="SAM-dependent_MTases_sf"/>
</dbReference>
<name>A0A327XLW3_9RHOB</name>
<evidence type="ECO:0000313" key="1">
    <source>
        <dbReference type="EMBL" id="RAK09017.1"/>
    </source>
</evidence>
<dbReference type="GO" id="GO:0008757">
    <property type="term" value="F:S-adenosylmethionine-dependent methyltransferase activity"/>
    <property type="evidence" value="ECO:0007669"/>
    <property type="project" value="InterPro"/>
</dbReference>
<dbReference type="OrthoDB" id="116799at2"/>